<protein>
    <submittedName>
        <fullName evidence="3">Sugar transferase</fullName>
    </submittedName>
</protein>
<dbReference type="EMBL" id="AAEW02000001">
    <property type="protein sequence ID" value="EAT17311.1"/>
    <property type="molecule type" value="Genomic_DNA"/>
</dbReference>
<gene>
    <name evidence="3" type="ORF">Dace_3177</name>
</gene>
<evidence type="ECO:0000256" key="1">
    <source>
        <dbReference type="ARBA" id="ARBA00006464"/>
    </source>
</evidence>
<dbReference type="AlphaFoldDB" id="Q1K3Z2"/>
<reference evidence="3" key="1">
    <citation type="submission" date="2006-05" db="EMBL/GenBank/DDBJ databases">
        <title>Annotation of the draft genome assembly of Desulfuromonas acetoxidans DSM 684.</title>
        <authorList>
            <consortium name="US DOE Joint Genome Institute (JGI-ORNL)"/>
            <person name="Larimer F."/>
            <person name="Land M."/>
            <person name="Hauser L."/>
        </authorList>
    </citation>
    <scope>NUCLEOTIDE SEQUENCE [LARGE SCALE GENOMIC DNA]</scope>
    <source>
        <strain evidence="3">DSM 684</strain>
    </source>
</reference>
<dbReference type="Pfam" id="PF02397">
    <property type="entry name" value="Bac_transf"/>
    <property type="match status" value="1"/>
</dbReference>
<dbReference type="InterPro" id="IPR003362">
    <property type="entry name" value="Bact_transf"/>
</dbReference>
<dbReference type="GO" id="GO:0089702">
    <property type="term" value="F:undecaprenyl-phosphate glucose phosphotransferase activity"/>
    <property type="evidence" value="ECO:0007669"/>
    <property type="project" value="TreeGrafter"/>
</dbReference>
<dbReference type="OrthoDB" id="9808602at2"/>
<keyword evidence="4" id="KW-1185">Reference proteome</keyword>
<reference evidence="3" key="2">
    <citation type="submission" date="2006-05" db="EMBL/GenBank/DDBJ databases">
        <title>Sequencing of the draft genome and assembly of Desulfuromonas acetoxidans DSM 684.</title>
        <authorList>
            <consortium name="US DOE Joint Genome Institute (JGI-PGF)"/>
            <person name="Copeland A."/>
            <person name="Lucas S."/>
            <person name="Lapidus A."/>
            <person name="Barry K."/>
            <person name="Detter J.C."/>
            <person name="Glavina del Rio T."/>
            <person name="Hammon N."/>
            <person name="Israni S."/>
            <person name="Dalin E."/>
            <person name="Tice H."/>
            <person name="Bruce D."/>
            <person name="Pitluck S."/>
            <person name="Richardson P."/>
        </authorList>
    </citation>
    <scope>NUCLEOTIDE SEQUENCE [LARGE SCALE GENOMIC DNA]</scope>
    <source>
        <strain evidence="3">DSM 684</strain>
    </source>
</reference>
<dbReference type="Proteomes" id="UP000005695">
    <property type="component" value="Unassembled WGS sequence"/>
</dbReference>
<evidence type="ECO:0000259" key="2">
    <source>
        <dbReference type="Pfam" id="PF02397"/>
    </source>
</evidence>
<dbReference type="GO" id="GO:0009242">
    <property type="term" value="P:colanic acid biosynthetic process"/>
    <property type="evidence" value="ECO:0007669"/>
    <property type="project" value="TreeGrafter"/>
</dbReference>
<comment type="caution">
    <text evidence="3">The sequence shown here is derived from an EMBL/GenBank/DDBJ whole genome shotgun (WGS) entry which is preliminary data.</text>
</comment>
<name>Q1K3Z2_DESA6</name>
<comment type="similarity">
    <text evidence="1">Belongs to the bacterial sugar transferase family.</text>
</comment>
<feature type="domain" description="Bacterial sugar transferase" evidence="2">
    <location>
        <begin position="3"/>
        <end position="64"/>
    </location>
</feature>
<keyword evidence="3" id="KW-0808">Transferase</keyword>
<accession>Q1K3Z2</accession>
<proteinExistence type="inferred from homology"/>
<evidence type="ECO:0000313" key="3">
    <source>
        <dbReference type="EMBL" id="EAT17311.1"/>
    </source>
</evidence>
<dbReference type="PANTHER" id="PTHR30576">
    <property type="entry name" value="COLANIC BIOSYNTHESIS UDP-GLUCOSE LIPID CARRIER TRANSFERASE"/>
    <property type="match status" value="1"/>
</dbReference>
<evidence type="ECO:0000313" key="4">
    <source>
        <dbReference type="Proteomes" id="UP000005695"/>
    </source>
</evidence>
<sequence length="70" mass="8138">MNIPYYFARHTIKPGVTGWAQVFYPYGASEEDAMEKLRFDLYYLKNYSMTLDVLIILETIKVVLLGRGGR</sequence>
<organism evidence="3 4">
    <name type="scientific">Desulfuromonas acetoxidans (strain DSM 684 / 11070)</name>
    <dbReference type="NCBI Taxonomy" id="281689"/>
    <lineage>
        <taxon>Bacteria</taxon>
        <taxon>Pseudomonadati</taxon>
        <taxon>Thermodesulfobacteriota</taxon>
        <taxon>Desulfuromonadia</taxon>
        <taxon>Desulfuromonadales</taxon>
        <taxon>Desulfuromonadaceae</taxon>
        <taxon>Desulfuromonas</taxon>
    </lineage>
</organism>
<dbReference type="PANTHER" id="PTHR30576:SF21">
    <property type="entry name" value="UDP-GLUCOSE:UNDECAPRENYL-PHOSPHATE GLUCOSE-1-PHOSPHATE TRANSFERASE"/>
    <property type="match status" value="1"/>
</dbReference>